<comment type="caution">
    <text evidence="2">The sequence shown here is derived from an EMBL/GenBank/DDBJ whole genome shotgun (WGS) entry which is preliminary data.</text>
</comment>
<dbReference type="InterPro" id="IPR029058">
    <property type="entry name" value="AB_hydrolase_fold"/>
</dbReference>
<feature type="compositionally biased region" description="Polar residues" evidence="1">
    <location>
        <begin position="1"/>
        <end position="10"/>
    </location>
</feature>
<evidence type="ECO:0000313" key="2">
    <source>
        <dbReference type="EMBL" id="GIM80429.1"/>
    </source>
</evidence>
<name>A0A919SYM0_9ACTN</name>
<dbReference type="RefSeq" id="WP_212994825.1">
    <property type="nucleotide sequence ID" value="NZ_BAABEA010000014.1"/>
</dbReference>
<organism evidence="2 3">
    <name type="scientific">Actinoplanes auranticolor</name>
    <dbReference type="NCBI Taxonomy" id="47988"/>
    <lineage>
        <taxon>Bacteria</taxon>
        <taxon>Bacillati</taxon>
        <taxon>Actinomycetota</taxon>
        <taxon>Actinomycetes</taxon>
        <taxon>Micromonosporales</taxon>
        <taxon>Micromonosporaceae</taxon>
        <taxon>Actinoplanes</taxon>
    </lineage>
</organism>
<proteinExistence type="predicted"/>
<dbReference type="Gene3D" id="3.40.50.1820">
    <property type="entry name" value="alpha/beta hydrolase"/>
    <property type="match status" value="1"/>
</dbReference>
<evidence type="ECO:0000313" key="3">
    <source>
        <dbReference type="Proteomes" id="UP000681340"/>
    </source>
</evidence>
<gene>
    <name evidence="2" type="ORF">Aau02nite_90510</name>
</gene>
<dbReference type="Proteomes" id="UP000681340">
    <property type="component" value="Unassembled WGS sequence"/>
</dbReference>
<feature type="region of interest" description="Disordered" evidence="1">
    <location>
        <begin position="1"/>
        <end position="21"/>
    </location>
</feature>
<protein>
    <submittedName>
        <fullName evidence="2">Uncharacterized protein</fullName>
    </submittedName>
</protein>
<evidence type="ECO:0000256" key="1">
    <source>
        <dbReference type="SAM" id="MobiDB-lite"/>
    </source>
</evidence>
<accession>A0A919SYM0</accession>
<dbReference type="AlphaFoldDB" id="A0A919SYM0"/>
<dbReference type="EMBL" id="BOQL01000099">
    <property type="protein sequence ID" value="GIM80429.1"/>
    <property type="molecule type" value="Genomic_DNA"/>
</dbReference>
<sequence length="82" mass="8343">MTAMESSGTAGSIGCPDVGGNEETAATTAVTDWLDGKGRAYDTVGEVVRASGSARRAAMWGGGHPFLGGARPRGRRPETPAH</sequence>
<feature type="region of interest" description="Disordered" evidence="1">
    <location>
        <begin position="58"/>
        <end position="82"/>
    </location>
</feature>
<reference evidence="2" key="1">
    <citation type="submission" date="2021-03" db="EMBL/GenBank/DDBJ databases">
        <title>Whole genome shotgun sequence of Actinoplanes auranticolor NBRC 12245.</title>
        <authorList>
            <person name="Komaki H."/>
            <person name="Tamura T."/>
        </authorList>
    </citation>
    <scope>NUCLEOTIDE SEQUENCE</scope>
    <source>
        <strain evidence="2">NBRC 12245</strain>
    </source>
</reference>
<keyword evidence="3" id="KW-1185">Reference proteome</keyword>